<feature type="compositionally biased region" description="Pro residues" evidence="1">
    <location>
        <begin position="926"/>
        <end position="1264"/>
    </location>
</feature>
<dbReference type="OMA" id="NQGNDQM"/>
<dbReference type="PRINTS" id="PR01217">
    <property type="entry name" value="PRICHEXTENSN"/>
</dbReference>
<dbReference type="RefSeq" id="XP_005784781.1">
    <property type="nucleotide sequence ID" value="XM_005784724.1"/>
</dbReference>
<protein>
    <recommendedName>
        <fullName evidence="5">Pherophorin domain-containing protein</fullName>
    </recommendedName>
</protein>
<feature type="chain" id="PRO_5044291724" description="Pherophorin domain-containing protein" evidence="2">
    <location>
        <begin position="19"/>
        <end position="1317"/>
    </location>
</feature>
<feature type="signal peptide" evidence="2">
    <location>
        <begin position="1"/>
        <end position="18"/>
    </location>
</feature>
<dbReference type="PaxDb" id="2903-EOD32352"/>
<organism evidence="3 4">
    <name type="scientific">Emiliania huxleyi (strain CCMP1516)</name>
    <dbReference type="NCBI Taxonomy" id="280463"/>
    <lineage>
        <taxon>Eukaryota</taxon>
        <taxon>Haptista</taxon>
        <taxon>Haptophyta</taxon>
        <taxon>Prymnesiophyceae</taxon>
        <taxon>Isochrysidales</taxon>
        <taxon>Noelaerhabdaceae</taxon>
        <taxon>Emiliania</taxon>
    </lineage>
</organism>
<evidence type="ECO:0008006" key="5">
    <source>
        <dbReference type="Google" id="ProtNLM"/>
    </source>
</evidence>
<dbReference type="KEGG" id="ehx:EMIHUDRAFT_122994"/>
<feature type="compositionally biased region" description="Pro residues" evidence="1">
    <location>
        <begin position="413"/>
        <end position="583"/>
    </location>
</feature>
<dbReference type="EnsemblProtists" id="EOD32352">
    <property type="protein sequence ID" value="EOD32352"/>
    <property type="gene ID" value="EMIHUDRAFT_122994"/>
</dbReference>
<feature type="region of interest" description="Disordered" evidence="1">
    <location>
        <begin position="408"/>
        <end position="590"/>
    </location>
</feature>
<evidence type="ECO:0000256" key="2">
    <source>
        <dbReference type="SAM" id="SignalP"/>
    </source>
</evidence>
<keyword evidence="4" id="KW-1185">Reference proteome</keyword>
<evidence type="ECO:0000313" key="3">
    <source>
        <dbReference type="EnsemblProtists" id="EOD32352"/>
    </source>
</evidence>
<feature type="region of interest" description="Disordered" evidence="1">
    <location>
        <begin position="921"/>
        <end position="1265"/>
    </location>
</feature>
<dbReference type="Proteomes" id="UP000013827">
    <property type="component" value="Unassembled WGS sequence"/>
</dbReference>
<name>A0A0D3K9B7_EMIH1</name>
<dbReference type="HOGENOM" id="CLU_260226_0_0_1"/>
<reference evidence="3" key="2">
    <citation type="submission" date="2024-10" db="UniProtKB">
        <authorList>
            <consortium name="EnsemblProtists"/>
        </authorList>
    </citation>
    <scope>IDENTIFICATION</scope>
</reference>
<evidence type="ECO:0000256" key="1">
    <source>
        <dbReference type="SAM" id="MobiDB-lite"/>
    </source>
</evidence>
<dbReference type="GeneID" id="17277626"/>
<dbReference type="eggNOG" id="KOG4373">
    <property type="taxonomic scope" value="Eukaryota"/>
</dbReference>
<keyword evidence="2" id="KW-0732">Signal</keyword>
<proteinExistence type="predicted"/>
<reference evidence="4" key="1">
    <citation type="journal article" date="2013" name="Nature">
        <title>Pan genome of the phytoplankton Emiliania underpins its global distribution.</title>
        <authorList>
            <person name="Read B.A."/>
            <person name="Kegel J."/>
            <person name="Klute M.J."/>
            <person name="Kuo A."/>
            <person name="Lefebvre S.C."/>
            <person name="Maumus F."/>
            <person name="Mayer C."/>
            <person name="Miller J."/>
            <person name="Monier A."/>
            <person name="Salamov A."/>
            <person name="Young J."/>
            <person name="Aguilar M."/>
            <person name="Claverie J.M."/>
            <person name="Frickenhaus S."/>
            <person name="Gonzalez K."/>
            <person name="Herman E.K."/>
            <person name="Lin Y.C."/>
            <person name="Napier J."/>
            <person name="Ogata H."/>
            <person name="Sarno A.F."/>
            <person name="Shmutz J."/>
            <person name="Schroeder D."/>
            <person name="de Vargas C."/>
            <person name="Verret F."/>
            <person name="von Dassow P."/>
            <person name="Valentin K."/>
            <person name="Van de Peer Y."/>
            <person name="Wheeler G."/>
            <person name="Dacks J.B."/>
            <person name="Delwiche C.F."/>
            <person name="Dyhrman S.T."/>
            <person name="Glockner G."/>
            <person name="John U."/>
            <person name="Richards T."/>
            <person name="Worden A.Z."/>
            <person name="Zhang X."/>
            <person name="Grigoriev I.V."/>
            <person name="Allen A.E."/>
            <person name="Bidle K."/>
            <person name="Borodovsky M."/>
            <person name="Bowler C."/>
            <person name="Brownlee C."/>
            <person name="Cock J.M."/>
            <person name="Elias M."/>
            <person name="Gladyshev V.N."/>
            <person name="Groth M."/>
            <person name="Guda C."/>
            <person name="Hadaegh A."/>
            <person name="Iglesias-Rodriguez M.D."/>
            <person name="Jenkins J."/>
            <person name="Jones B.M."/>
            <person name="Lawson T."/>
            <person name="Leese F."/>
            <person name="Lindquist E."/>
            <person name="Lobanov A."/>
            <person name="Lomsadze A."/>
            <person name="Malik S.B."/>
            <person name="Marsh M.E."/>
            <person name="Mackinder L."/>
            <person name="Mock T."/>
            <person name="Mueller-Roeber B."/>
            <person name="Pagarete A."/>
            <person name="Parker M."/>
            <person name="Probert I."/>
            <person name="Quesneville H."/>
            <person name="Raines C."/>
            <person name="Rensing S.A."/>
            <person name="Riano-Pachon D.M."/>
            <person name="Richier S."/>
            <person name="Rokitta S."/>
            <person name="Shiraiwa Y."/>
            <person name="Soanes D.M."/>
            <person name="van der Giezen M."/>
            <person name="Wahlund T.M."/>
            <person name="Williams B."/>
            <person name="Wilson W."/>
            <person name="Wolfe G."/>
            <person name="Wurch L.L."/>
        </authorList>
    </citation>
    <scope>NUCLEOTIDE SEQUENCE</scope>
</reference>
<feature type="region of interest" description="Disordered" evidence="1">
    <location>
        <begin position="849"/>
        <end position="868"/>
    </location>
</feature>
<sequence>MAVTRLLLLAFLAADTRAIAGYAPGSDDGAVASIVARRQMYDGNRGGSRTGGGGQQETEAALLATPRARRSLDSTGTYGTIFGRKIGQTMQIFAYSSDTATNGASGVLIDADTALSWQTVEVAFANGVIESVAAENGLTATIKTNNKEVGVGDMAGSGDTHPAGLVMTVTFTSGTDMDSVYIDFSSSTTVICILTCVPFTSTPRVATVVQDKSNNLYLFASPNTPTDGKASTIEIAVTGAVDESDITPLLTDMTLQVGSGFFGLTILDGTSNLPDGEAIAVASRPLLDIDVDSVTTAVVASPAAPAFDALIFVIGAAFDPCVLCNAIVRKTGNRPPSYGNPCLPGDPTKTYKDGPKSSADLVQLTTECYTNIADESPVRRCVYDYKEGSGYDYDGKYNGEPLNRIETCMMLPSPSPPALPPASYPPPPPSGSPAPPPPSASPSPPPPSASPSPPPPSASPSPPPPSASPSPPPPSASPSPPPPSASPSPPPPSASPSPPPPSASPSPPPPSASPSPPPPSASPSPPPPSASPSPPPPSASPSPPPPSASPSPPPPSASPSPPPPSTSPSPPPPSASPSPPPPSASTDTYGTIFGRKIGQTMQIFAYSSDTATNGASGVLIDADTALSWQTVELAFANGVIESVAAENGLTATIKTNNKEVGVGDMAGSGDTHPAGLVMTVTFTSGTDMDSVYIDFSSSTTVICILTCVPFTSTPRVATVVQDKSNNLYLFASPNTPTDGKASTIEIAVTGAVDESDITPLLTDMTLQVGSGFFGLTILDGTSNLPDGEAIAVTSRPLLDIDVDSVTTAVVASPAAPAFDALIFVIGAAFDPCVLCNAIVRKTGNRPPSYGNPCLPGDPTKTYKDGPKSTDDLVQETTECYTNIADDPTKPVRRCVYDAMMGSGYDYYGQSIDRPLDRIETCMMLPSPSPPALPPASYPPPPPSALPAPPPSGSPSPPPSGSPSPPPSGSPSPPPPTPPPPSALPAPPPSGSPSPPPSGSPSPPPPTPPPPSALPAPPPSGSPSPPPSGSPSPPPPLPPPPSALPAPPPSVSPSPPPPLPPPPSALPAPPPSVSPSPPPPLPPPPSALPSPPPSGSPSPPPPSASPSPPPPSASPSPPPPSASPSPPPPSASPSPPPPSASPSPPPPSASPSPPPPSASPSPPPPSASPSPPPPSASPSPPPPSASPSPPPPSASPSPPPPSASPSPPPPSASPSPPPPSASPSPPPPSASPSPPPPSASPSPPPPSASPSPPPPSGTPSPPPPSAIAVAAAAIRVAIAAASVRVAVAAATVRVAVAAASVRLAVAAAAVRVDVAAAS</sequence>
<accession>A0A0D3K9B7</accession>
<evidence type="ECO:0000313" key="4">
    <source>
        <dbReference type="Proteomes" id="UP000013827"/>
    </source>
</evidence>